<protein>
    <recommendedName>
        <fullName evidence="4">Core-binding (CB) domain-containing protein</fullName>
    </recommendedName>
</protein>
<name>A0A2U1AUD8_9BACT</name>
<keyword evidence="1" id="KW-0238">DNA-binding</keyword>
<dbReference type="SUPFAM" id="SSF56349">
    <property type="entry name" value="DNA breaking-rejoining enzymes"/>
    <property type="match status" value="1"/>
</dbReference>
<dbReference type="Proteomes" id="UP000245959">
    <property type="component" value="Unassembled WGS sequence"/>
</dbReference>
<gene>
    <name evidence="2" type="ORF">C8D82_1189</name>
</gene>
<evidence type="ECO:0008006" key="4">
    <source>
        <dbReference type="Google" id="ProtNLM"/>
    </source>
</evidence>
<organism evidence="2 3">
    <name type="scientific">Victivallis vadensis</name>
    <dbReference type="NCBI Taxonomy" id="172901"/>
    <lineage>
        <taxon>Bacteria</taxon>
        <taxon>Pseudomonadati</taxon>
        <taxon>Lentisphaerota</taxon>
        <taxon>Lentisphaeria</taxon>
        <taxon>Victivallales</taxon>
        <taxon>Victivallaceae</taxon>
        <taxon>Victivallis</taxon>
    </lineage>
</organism>
<comment type="caution">
    <text evidence="2">The sequence shown here is derived from an EMBL/GenBank/DDBJ whole genome shotgun (WGS) entry which is preliminary data.</text>
</comment>
<reference evidence="2 3" key="1">
    <citation type="submission" date="2018-04" db="EMBL/GenBank/DDBJ databases">
        <title>Genomic Encyclopedia of Type Strains, Phase IV (KMG-IV): sequencing the most valuable type-strain genomes for metagenomic binning, comparative biology and taxonomic classification.</title>
        <authorList>
            <person name="Goeker M."/>
        </authorList>
    </citation>
    <scope>NUCLEOTIDE SEQUENCE [LARGE SCALE GENOMIC DNA]</scope>
    <source>
        <strain evidence="2 3">DSM 14823</strain>
    </source>
</reference>
<keyword evidence="3" id="KW-1185">Reference proteome</keyword>
<sequence length="248" mass="27792">MYIDPVSGKRKKKTLTAKADKGVDQAITEKSIAEKAAAEFLAGIPKITAIESKAELMVKVAEAKKIINRTRLSLSDIWTAFESSPERPDSGPGTLKKYKIFCDRFTTWLKKNRRAEDASWIDADTAAAFMAYLWGTGIFEATYNSYRQALQLIFRIVLKEDGMENPFARISKKSENPQSHQDFTAEEVNRIFQQLAPASGYRMLHCIRSFARHCSKPKPGIAKTVTSFLKSPNVIGRIPPESVRISAN</sequence>
<dbReference type="InterPro" id="IPR011010">
    <property type="entry name" value="DNA_brk_join_enz"/>
</dbReference>
<dbReference type="EMBL" id="QEKH01000018">
    <property type="protein sequence ID" value="PVY40010.1"/>
    <property type="molecule type" value="Genomic_DNA"/>
</dbReference>
<evidence type="ECO:0000256" key="1">
    <source>
        <dbReference type="ARBA" id="ARBA00023125"/>
    </source>
</evidence>
<dbReference type="Gene3D" id="1.10.150.130">
    <property type="match status" value="1"/>
</dbReference>
<proteinExistence type="predicted"/>
<dbReference type="InterPro" id="IPR010998">
    <property type="entry name" value="Integrase_recombinase_N"/>
</dbReference>
<dbReference type="AlphaFoldDB" id="A0A2U1AUD8"/>
<evidence type="ECO:0000313" key="3">
    <source>
        <dbReference type="Proteomes" id="UP000245959"/>
    </source>
</evidence>
<dbReference type="GO" id="GO:0003677">
    <property type="term" value="F:DNA binding"/>
    <property type="evidence" value="ECO:0007669"/>
    <property type="project" value="UniProtKB-KW"/>
</dbReference>
<evidence type="ECO:0000313" key="2">
    <source>
        <dbReference type="EMBL" id="PVY40010.1"/>
    </source>
</evidence>
<accession>A0A2U1AUD8</accession>